<reference evidence="2" key="1">
    <citation type="submission" date="2022-11" db="UniProtKB">
        <authorList>
            <consortium name="WormBaseParasite"/>
        </authorList>
    </citation>
    <scope>IDENTIFICATION</scope>
</reference>
<name>A0AC34R6U0_9BILA</name>
<sequence length="223" mass="21957">GSGNGSDGSGTNGGSNNGGSGSGNSGNGSGGNGTGNGTGSGNGSGNGNNTGGTNNGTGSGGSGSGSGGGNNGSGAGNGSGTGNGNGSGNGSGSSNGNLGSTTVSGVSTTVKTVFDGYSESDLNALMDKWHIDSRSNRVSLESQALDRMLGVINDNSNYSYALKDLIISCSYNLNPCDYENDFEQLVDPDYGNCYTYNFNGKQTVHRLGKNYGLRLIAFSNVTD</sequence>
<proteinExistence type="predicted"/>
<protein>
    <submittedName>
        <fullName evidence="2">Uncharacterized protein</fullName>
    </submittedName>
</protein>
<dbReference type="Proteomes" id="UP000887576">
    <property type="component" value="Unplaced"/>
</dbReference>
<organism evidence="1 2">
    <name type="scientific">Panagrolaimus sp. JU765</name>
    <dbReference type="NCBI Taxonomy" id="591449"/>
    <lineage>
        <taxon>Eukaryota</taxon>
        <taxon>Metazoa</taxon>
        <taxon>Ecdysozoa</taxon>
        <taxon>Nematoda</taxon>
        <taxon>Chromadorea</taxon>
        <taxon>Rhabditida</taxon>
        <taxon>Tylenchina</taxon>
        <taxon>Panagrolaimomorpha</taxon>
        <taxon>Panagrolaimoidea</taxon>
        <taxon>Panagrolaimidae</taxon>
        <taxon>Panagrolaimus</taxon>
    </lineage>
</organism>
<evidence type="ECO:0000313" key="1">
    <source>
        <dbReference type="Proteomes" id="UP000887576"/>
    </source>
</evidence>
<evidence type="ECO:0000313" key="2">
    <source>
        <dbReference type="WBParaSite" id="JU765_v2.g4091.t1"/>
    </source>
</evidence>
<accession>A0AC34R6U0</accession>
<dbReference type="WBParaSite" id="JU765_v2.g4091.t1">
    <property type="protein sequence ID" value="JU765_v2.g4091.t1"/>
    <property type="gene ID" value="JU765_v2.g4091"/>
</dbReference>